<comment type="caution">
    <text evidence="1">The sequence shown here is derived from an EMBL/GenBank/DDBJ whole genome shotgun (WGS) entry which is preliminary data.</text>
</comment>
<dbReference type="Proteomes" id="UP000789396">
    <property type="component" value="Unassembled WGS sequence"/>
</dbReference>
<organism evidence="1 2">
    <name type="scientific">Racocetra fulgida</name>
    <dbReference type="NCBI Taxonomy" id="60492"/>
    <lineage>
        <taxon>Eukaryota</taxon>
        <taxon>Fungi</taxon>
        <taxon>Fungi incertae sedis</taxon>
        <taxon>Mucoromycota</taxon>
        <taxon>Glomeromycotina</taxon>
        <taxon>Glomeromycetes</taxon>
        <taxon>Diversisporales</taxon>
        <taxon>Gigasporaceae</taxon>
        <taxon>Racocetra</taxon>
    </lineage>
</organism>
<reference evidence="1" key="1">
    <citation type="submission" date="2021-06" db="EMBL/GenBank/DDBJ databases">
        <authorList>
            <person name="Kallberg Y."/>
            <person name="Tangrot J."/>
            <person name="Rosling A."/>
        </authorList>
    </citation>
    <scope>NUCLEOTIDE SEQUENCE</scope>
    <source>
        <strain evidence="1">IN212</strain>
    </source>
</reference>
<keyword evidence="2" id="KW-1185">Reference proteome</keyword>
<dbReference type="EMBL" id="CAJVPZ010021624">
    <property type="protein sequence ID" value="CAG8707474.1"/>
    <property type="molecule type" value="Genomic_DNA"/>
</dbReference>
<sequence length="43" mass="5084">MCGMTDLFELTDDYNEQYNSDGKIFVQRVIEKLLVPHKEFQGM</sequence>
<dbReference type="AlphaFoldDB" id="A0A9N9HVE7"/>
<gene>
    <name evidence="1" type="ORF">RFULGI_LOCUS10672</name>
</gene>
<proteinExistence type="predicted"/>
<protein>
    <submittedName>
        <fullName evidence="1">9730_t:CDS:1</fullName>
    </submittedName>
</protein>
<evidence type="ECO:0000313" key="2">
    <source>
        <dbReference type="Proteomes" id="UP000789396"/>
    </source>
</evidence>
<feature type="non-terminal residue" evidence="1">
    <location>
        <position position="43"/>
    </location>
</feature>
<evidence type="ECO:0000313" key="1">
    <source>
        <dbReference type="EMBL" id="CAG8707474.1"/>
    </source>
</evidence>
<name>A0A9N9HVE7_9GLOM</name>
<accession>A0A9N9HVE7</accession>